<dbReference type="CDD" id="cd04773">
    <property type="entry name" value="HTH_TioE_rpt2"/>
    <property type="match status" value="1"/>
</dbReference>
<organism evidence="6 7">
    <name type="scientific">Paenibacillus vini</name>
    <dbReference type="NCBI Taxonomy" id="1476024"/>
    <lineage>
        <taxon>Bacteria</taxon>
        <taxon>Bacillati</taxon>
        <taxon>Bacillota</taxon>
        <taxon>Bacilli</taxon>
        <taxon>Bacillales</taxon>
        <taxon>Paenibacillaceae</taxon>
        <taxon>Paenibacillus</taxon>
    </lineage>
</organism>
<dbReference type="SMART" id="SM00422">
    <property type="entry name" value="HTH_MERR"/>
    <property type="match status" value="2"/>
</dbReference>
<feature type="domain" description="HTH merR-type" evidence="5">
    <location>
        <begin position="3"/>
        <end position="71"/>
    </location>
</feature>
<comment type="caution">
    <text evidence="6">The sequence shown here is derived from an EMBL/GenBank/DDBJ whole genome shotgun (WGS) entry which is preliminary data.</text>
</comment>
<evidence type="ECO:0000256" key="3">
    <source>
        <dbReference type="ARBA" id="ARBA00023125"/>
    </source>
</evidence>
<protein>
    <submittedName>
        <fullName evidence="6">MerR family transcriptional regulator</fullName>
    </submittedName>
</protein>
<evidence type="ECO:0000256" key="4">
    <source>
        <dbReference type="ARBA" id="ARBA00023163"/>
    </source>
</evidence>
<keyword evidence="2" id="KW-0805">Transcription regulation</keyword>
<evidence type="ECO:0000256" key="1">
    <source>
        <dbReference type="ARBA" id="ARBA00022491"/>
    </source>
</evidence>
<keyword evidence="3" id="KW-0238">DNA-binding</keyword>
<dbReference type="InterPro" id="IPR000551">
    <property type="entry name" value="MerR-type_HTH_dom"/>
</dbReference>
<reference evidence="6 7" key="1">
    <citation type="submission" date="2021-03" db="EMBL/GenBank/DDBJ databases">
        <title>Antimicrobial resistance genes in bacteria isolated from Japanese honey, and their potential for conferring macrolide and lincosamide resistance in the American foulbrood pathogen Paenibacillus larvae.</title>
        <authorList>
            <person name="Okamoto M."/>
            <person name="Kumagai M."/>
            <person name="Kanamori H."/>
            <person name="Takamatsu D."/>
        </authorList>
    </citation>
    <scope>NUCLEOTIDE SEQUENCE [LARGE SCALE GENOMIC DNA]</scope>
    <source>
        <strain evidence="6 7">J42TS3</strain>
    </source>
</reference>
<dbReference type="Pfam" id="PF00376">
    <property type="entry name" value="MerR"/>
    <property type="match status" value="2"/>
</dbReference>
<dbReference type="EMBL" id="BOSL01000008">
    <property type="protein sequence ID" value="GIP53898.1"/>
    <property type="molecule type" value="Genomic_DNA"/>
</dbReference>
<accession>A0ABQ4MD23</accession>
<feature type="domain" description="HTH merR-type" evidence="5">
    <location>
        <begin position="121"/>
        <end position="190"/>
    </location>
</feature>
<dbReference type="Proteomes" id="UP000679992">
    <property type="component" value="Unassembled WGS sequence"/>
</dbReference>
<evidence type="ECO:0000256" key="2">
    <source>
        <dbReference type="ARBA" id="ARBA00023015"/>
    </source>
</evidence>
<dbReference type="PANTHER" id="PTHR30204:SF69">
    <property type="entry name" value="MERR-FAMILY TRANSCRIPTIONAL REGULATOR"/>
    <property type="match status" value="1"/>
</dbReference>
<keyword evidence="4" id="KW-0804">Transcription</keyword>
<gene>
    <name evidence="6" type="ORF">J42TS3_29330</name>
</gene>
<evidence type="ECO:0000313" key="7">
    <source>
        <dbReference type="Proteomes" id="UP000679992"/>
    </source>
</evidence>
<dbReference type="PANTHER" id="PTHR30204">
    <property type="entry name" value="REDOX-CYCLING DRUG-SENSING TRANSCRIPTIONAL ACTIVATOR SOXR"/>
    <property type="match status" value="1"/>
</dbReference>
<evidence type="ECO:0000313" key="6">
    <source>
        <dbReference type="EMBL" id="GIP53898.1"/>
    </source>
</evidence>
<sequence length="236" mass="27253">MDYYKPVEIARELQISTSALRHYESWGVVPAPERAANGYRLYTRIHLAYFRCLRAMFPGFGVKVTCEVLRFIQKRDIDAAFWLVNKEQAILHHEKAAADQTLAMLDTLELPPLPNRRLKQRMTIGEIAAFTGSAPSAIRHWEKEGLIAPERDPENGYRLFSPVDARKILLIRTLRGTVYFLKSMKEIVQAVENQSIDKAKKITEQAIFSINERNRQQYLGLHQLIELCKELKLVTK</sequence>
<dbReference type="InterPro" id="IPR009061">
    <property type="entry name" value="DNA-bd_dom_put_sf"/>
</dbReference>
<name>A0ABQ4MD23_9BACL</name>
<dbReference type="RefSeq" id="WP_213655335.1">
    <property type="nucleotide sequence ID" value="NZ_BOSL01000008.1"/>
</dbReference>
<dbReference type="InterPro" id="IPR047057">
    <property type="entry name" value="MerR_fam"/>
</dbReference>
<dbReference type="SUPFAM" id="SSF46955">
    <property type="entry name" value="Putative DNA-binding domain"/>
    <property type="match status" value="2"/>
</dbReference>
<keyword evidence="7" id="KW-1185">Reference proteome</keyword>
<keyword evidence="1" id="KW-0678">Repressor</keyword>
<proteinExistence type="predicted"/>
<dbReference type="Gene3D" id="1.10.1660.10">
    <property type="match status" value="2"/>
</dbReference>
<dbReference type="PROSITE" id="PS50937">
    <property type="entry name" value="HTH_MERR_2"/>
    <property type="match status" value="2"/>
</dbReference>
<evidence type="ECO:0000259" key="5">
    <source>
        <dbReference type="PROSITE" id="PS50937"/>
    </source>
</evidence>